<dbReference type="Proteomes" id="UP000799324">
    <property type="component" value="Unassembled WGS sequence"/>
</dbReference>
<protein>
    <submittedName>
        <fullName evidence="1">Uncharacterized protein</fullName>
    </submittedName>
</protein>
<feature type="non-terminal residue" evidence="1">
    <location>
        <position position="156"/>
    </location>
</feature>
<proteinExistence type="predicted"/>
<accession>A0A6A6TAG1</accession>
<gene>
    <name evidence="1" type="ORF">K491DRAFT_570814</name>
</gene>
<feature type="non-terminal residue" evidence="1">
    <location>
        <position position="1"/>
    </location>
</feature>
<organism evidence="1 2">
    <name type="scientific">Lophiostoma macrostomum CBS 122681</name>
    <dbReference type="NCBI Taxonomy" id="1314788"/>
    <lineage>
        <taxon>Eukaryota</taxon>
        <taxon>Fungi</taxon>
        <taxon>Dikarya</taxon>
        <taxon>Ascomycota</taxon>
        <taxon>Pezizomycotina</taxon>
        <taxon>Dothideomycetes</taxon>
        <taxon>Pleosporomycetidae</taxon>
        <taxon>Pleosporales</taxon>
        <taxon>Lophiostomataceae</taxon>
        <taxon>Lophiostoma</taxon>
    </lineage>
</organism>
<reference evidence="1" key="1">
    <citation type="journal article" date="2020" name="Stud. Mycol.">
        <title>101 Dothideomycetes genomes: a test case for predicting lifestyles and emergence of pathogens.</title>
        <authorList>
            <person name="Haridas S."/>
            <person name="Albert R."/>
            <person name="Binder M."/>
            <person name="Bloem J."/>
            <person name="Labutti K."/>
            <person name="Salamov A."/>
            <person name="Andreopoulos B."/>
            <person name="Baker S."/>
            <person name="Barry K."/>
            <person name="Bills G."/>
            <person name="Bluhm B."/>
            <person name="Cannon C."/>
            <person name="Castanera R."/>
            <person name="Culley D."/>
            <person name="Daum C."/>
            <person name="Ezra D."/>
            <person name="Gonzalez J."/>
            <person name="Henrissat B."/>
            <person name="Kuo A."/>
            <person name="Liang C."/>
            <person name="Lipzen A."/>
            <person name="Lutzoni F."/>
            <person name="Magnuson J."/>
            <person name="Mondo S."/>
            <person name="Nolan M."/>
            <person name="Ohm R."/>
            <person name="Pangilinan J."/>
            <person name="Park H.-J."/>
            <person name="Ramirez L."/>
            <person name="Alfaro M."/>
            <person name="Sun H."/>
            <person name="Tritt A."/>
            <person name="Yoshinaga Y."/>
            <person name="Zwiers L.-H."/>
            <person name="Turgeon B."/>
            <person name="Goodwin S."/>
            <person name="Spatafora J."/>
            <person name="Crous P."/>
            <person name="Grigoriev I."/>
        </authorList>
    </citation>
    <scope>NUCLEOTIDE SEQUENCE</scope>
    <source>
        <strain evidence="1">CBS 122681</strain>
    </source>
</reference>
<evidence type="ECO:0000313" key="2">
    <source>
        <dbReference type="Proteomes" id="UP000799324"/>
    </source>
</evidence>
<dbReference type="OrthoDB" id="3758401at2759"/>
<dbReference type="AlphaFoldDB" id="A0A6A6TAG1"/>
<evidence type="ECO:0000313" key="1">
    <source>
        <dbReference type="EMBL" id="KAF2655888.1"/>
    </source>
</evidence>
<keyword evidence="2" id="KW-1185">Reference proteome</keyword>
<dbReference type="EMBL" id="MU004343">
    <property type="protein sequence ID" value="KAF2655888.1"/>
    <property type="molecule type" value="Genomic_DNA"/>
</dbReference>
<sequence>TMTFTDEYEPLPSTGPPDRPHIIEIAGLKGYDYEDDDGLWRVNHPRQVMIWDVIATVLFKISPGTLEQFLNPEVEYFKLMCGPFDKGGCDFIIWRKNQEVLVGHYVDLVFHKNPARRYDCLEWDYLVRCDVGDDGAWKLKRAAFCHYTPRNMESVW</sequence>
<name>A0A6A6TAG1_9PLEO</name>